<dbReference type="WBParaSite" id="TASK_0000269101-mRNA-1">
    <property type="protein sequence ID" value="TASK_0000269101-mRNA-1"/>
    <property type="gene ID" value="TASK_0000269101"/>
</dbReference>
<dbReference type="EMBL" id="UYRS01002572">
    <property type="protein sequence ID" value="VDK25880.1"/>
    <property type="molecule type" value="Genomic_DNA"/>
</dbReference>
<proteinExistence type="predicted"/>
<dbReference type="Proteomes" id="UP000282613">
    <property type="component" value="Unassembled WGS sequence"/>
</dbReference>
<protein>
    <submittedName>
        <fullName evidence="1 3">Uncharacterized protein</fullName>
    </submittedName>
</protein>
<reference evidence="3" key="1">
    <citation type="submission" date="2017-02" db="UniProtKB">
        <authorList>
            <consortium name="WormBaseParasite"/>
        </authorList>
    </citation>
    <scope>IDENTIFICATION</scope>
</reference>
<dbReference type="AlphaFoldDB" id="A0A0R3VZ47"/>
<name>A0A0R3VZ47_TAEAS</name>
<organism evidence="3">
    <name type="scientific">Taenia asiatica</name>
    <name type="common">Asian tapeworm</name>
    <dbReference type="NCBI Taxonomy" id="60517"/>
    <lineage>
        <taxon>Eukaryota</taxon>
        <taxon>Metazoa</taxon>
        <taxon>Spiralia</taxon>
        <taxon>Lophotrochozoa</taxon>
        <taxon>Platyhelminthes</taxon>
        <taxon>Cestoda</taxon>
        <taxon>Eucestoda</taxon>
        <taxon>Cyclophyllidea</taxon>
        <taxon>Taeniidae</taxon>
        <taxon>Taenia</taxon>
    </lineage>
</organism>
<keyword evidence="2" id="KW-1185">Reference proteome</keyword>
<accession>A0A0R3VZ47</accession>
<reference evidence="1 2" key="2">
    <citation type="submission" date="2018-11" db="EMBL/GenBank/DDBJ databases">
        <authorList>
            <consortium name="Pathogen Informatics"/>
        </authorList>
    </citation>
    <scope>NUCLEOTIDE SEQUENCE [LARGE SCALE GENOMIC DNA]</scope>
</reference>
<dbReference type="OrthoDB" id="10566055at2759"/>
<sequence length="74" mass="8401">MPLVDGDLHCALDEDGVRQLVTAPPDTEELARASFTSDKIEKLMMYFDFTSPLLQTRDRVSHVVDLPSHRKESE</sequence>
<gene>
    <name evidence="1" type="ORF">TASK_LOCUS2692</name>
</gene>
<evidence type="ECO:0000313" key="1">
    <source>
        <dbReference type="EMBL" id="VDK25880.1"/>
    </source>
</evidence>
<evidence type="ECO:0000313" key="3">
    <source>
        <dbReference type="WBParaSite" id="TASK_0000269101-mRNA-1"/>
    </source>
</evidence>
<evidence type="ECO:0000313" key="2">
    <source>
        <dbReference type="Proteomes" id="UP000282613"/>
    </source>
</evidence>